<keyword evidence="2" id="KW-1185">Reference proteome</keyword>
<organism evidence="1 2">
    <name type="scientific">Truncatella angustata</name>
    <dbReference type="NCBI Taxonomy" id="152316"/>
    <lineage>
        <taxon>Eukaryota</taxon>
        <taxon>Fungi</taxon>
        <taxon>Dikarya</taxon>
        <taxon>Ascomycota</taxon>
        <taxon>Pezizomycotina</taxon>
        <taxon>Sordariomycetes</taxon>
        <taxon>Xylariomycetidae</taxon>
        <taxon>Amphisphaeriales</taxon>
        <taxon>Sporocadaceae</taxon>
        <taxon>Truncatella</taxon>
    </lineage>
</organism>
<evidence type="ECO:0000313" key="2">
    <source>
        <dbReference type="Proteomes" id="UP000758603"/>
    </source>
</evidence>
<dbReference type="AlphaFoldDB" id="A0A9P8ZZL0"/>
<dbReference type="Proteomes" id="UP000758603">
    <property type="component" value="Unassembled WGS sequence"/>
</dbReference>
<comment type="caution">
    <text evidence="1">The sequence shown here is derived from an EMBL/GenBank/DDBJ whole genome shotgun (WGS) entry which is preliminary data.</text>
</comment>
<dbReference type="EMBL" id="JAGPXC010000002">
    <property type="protein sequence ID" value="KAH6656298.1"/>
    <property type="molecule type" value="Genomic_DNA"/>
</dbReference>
<accession>A0A9P8ZZL0</accession>
<proteinExistence type="predicted"/>
<sequence length="466" mass="53452">MYKYRFQQWGLRKYLNANEYEQIRYKSAVGGNVRLPVVRGRELGSKRLKHSVTTENRLRQVLVPSRSPLPGRIDPPDALRNLENILHAMAVYSNGKFEKGEWGFTNYDPEESFTCSWWHGMDLMARRMLEKHDLEANFYLLDKCCEGYRTLLRVQDPLLLWGTFFGLMELSAVGNDIAMSFAKFVVELCRIELGRYHPMTTLLAILMKIGIGSPRTYHTVVTVCDAQFDVFCNNTSPGDQFWPLYARLMVRSLAGADITMSHDTVARLESVIQWNNYNPGPDMRRYERLFTSTRSFLAIIYIRAGRHGDAAYVLREIEDCNDRSKNPSHYLAVNIAELRGNNDEWAGRSTSAEDHFKRALTLLSEMNPTKKRQTRLAVAYRVLESFYQRSGNEEAVLRVRREHNDQLKAAMNRPTAARVGTTECDGFGCGDSRRLVCLASMGIPQGHDIQDIQCYPGYQIDQTVPK</sequence>
<dbReference type="InterPro" id="IPR011990">
    <property type="entry name" value="TPR-like_helical_dom_sf"/>
</dbReference>
<dbReference type="GeneID" id="70124006"/>
<gene>
    <name evidence="1" type="ORF">BKA67DRAFT_151190</name>
</gene>
<evidence type="ECO:0000313" key="1">
    <source>
        <dbReference type="EMBL" id="KAH6656298.1"/>
    </source>
</evidence>
<protein>
    <submittedName>
        <fullName evidence="1">Uncharacterized protein</fullName>
    </submittedName>
</protein>
<name>A0A9P8ZZL0_9PEZI</name>
<dbReference type="SUPFAM" id="SSF48452">
    <property type="entry name" value="TPR-like"/>
    <property type="match status" value="1"/>
</dbReference>
<dbReference type="RefSeq" id="XP_045960532.1">
    <property type="nucleotide sequence ID" value="XM_046095113.1"/>
</dbReference>
<dbReference type="OrthoDB" id="5308957at2759"/>
<reference evidence="1" key="1">
    <citation type="journal article" date="2021" name="Nat. Commun.">
        <title>Genetic determinants of endophytism in the Arabidopsis root mycobiome.</title>
        <authorList>
            <person name="Mesny F."/>
            <person name="Miyauchi S."/>
            <person name="Thiergart T."/>
            <person name="Pickel B."/>
            <person name="Atanasova L."/>
            <person name="Karlsson M."/>
            <person name="Huettel B."/>
            <person name="Barry K.W."/>
            <person name="Haridas S."/>
            <person name="Chen C."/>
            <person name="Bauer D."/>
            <person name="Andreopoulos W."/>
            <person name="Pangilinan J."/>
            <person name="LaButti K."/>
            <person name="Riley R."/>
            <person name="Lipzen A."/>
            <person name="Clum A."/>
            <person name="Drula E."/>
            <person name="Henrissat B."/>
            <person name="Kohler A."/>
            <person name="Grigoriev I.V."/>
            <person name="Martin F.M."/>
            <person name="Hacquard S."/>
        </authorList>
    </citation>
    <scope>NUCLEOTIDE SEQUENCE</scope>
    <source>
        <strain evidence="1">MPI-SDFR-AT-0073</strain>
    </source>
</reference>